<dbReference type="AlphaFoldDB" id="A0A397ACT4"/>
<organism evidence="1 5">
    <name type="scientific">Aphanomyces astaci</name>
    <name type="common">Crayfish plague agent</name>
    <dbReference type="NCBI Taxonomy" id="112090"/>
    <lineage>
        <taxon>Eukaryota</taxon>
        <taxon>Sar</taxon>
        <taxon>Stramenopiles</taxon>
        <taxon>Oomycota</taxon>
        <taxon>Saprolegniomycetes</taxon>
        <taxon>Saprolegniales</taxon>
        <taxon>Verrucalvaceae</taxon>
        <taxon>Aphanomyces</taxon>
    </lineage>
</organism>
<dbReference type="Proteomes" id="UP000265716">
    <property type="component" value="Unassembled WGS sequence"/>
</dbReference>
<dbReference type="EMBL" id="QUTI01035862">
    <property type="protein sequence ID" value="RLO01580.1"/>
    <property type="molecule type" value="Genomic_DNA"/>
</dbReference>
<dbReference type="EMBL" id="QUTC01006063">
    <property type="protein sequence ID" value="RHY54256.1"/>
    <property type="molecule type" value="Genomic_DNA"/>
</dbReference>
<reference evidence="5 6" key="2">
    <citation type="submission" date="2018-08" db="EMBL/GenBank/DDBJ databases">
        <title>Aphanomyces genome sequencing and annotation.</title>
        <authorList>
            <person name="Minardi D."/>
            <person name="Oidtmann B."/>
            <person name="Van Der Giezen M."/>
            <person name="Studholme D.J."/>
        </authorList>
    </citation>
    <scope>NUCLEOTIDE SEQUENCE [LARGE SCALE GENOMIC DNA]</scope>
    <source>
        <strain evidence="3 8">FDL457</strain>
        <strain evidence="1 5">Kv</strain>
        <strain evidence="2 6">SA</strain>
    </source>
</reference>
<sequence>MANILRSVDPTPNGVVSYGLIRHRIYVKPPSMDRFLRRELVALPFGGLRSDVAVKAEARTQDKAATVDKAAAGTSAERRADRGDIFYEKLIVFKMSHGRAQKKAALDQQTLSSDNLLRKREFDAAKKENVDAAP</sequence>
<accession>A0A397ACT4</accession>
<name>A0A397ACT4_APHAT</name>
<evidence type="ECO:0000313" key="8">
    <source>
        <dbReference type="Proteomes" id="UP000286510"/>
    </source>
</evidence>
<proteinExistence type="predicted"/>
<evidence type="ECO:0000313" key="7">
    <source>
        <dbReference type="Proteomes" id="UP000275652"/>
    </source>
</evidence>
<dbReference type="EMBL" id="QUTF01010641">
    <property type="protein sequence ID" value="RHZ31461.1"/>
    <property type="molecule type" value="Genomic_DNA"/>
</dbReference>
<evidence type="ECO:0000313" key="4">
    <source>
        <dbReference type="EMBL" id="RLO01580.1"/>
    </source>
</evidence>
<dbReference type="Proteomes" id="UP000286510">
    <property type="component" value="Unassembled WGS sequence"/>
</dbReference>
<evidence type="ECO:0000313" key="3">
    <source>
        <dbReference type="EMBL" id="RHZ31461.1"/>
    </source>
</evidence>
<dbReference type="EMBL" id="QUSZ01007101">
    <property type="protein sequence ID" value="RHY03559.1"/>
    <property type="molecule type" value="Genomic_DNA"/>
</dbReference>
<dbReference type="Proteomes" id="UP000265427">
    <property type="component" value="Unassembled WGS sequence"/>
</dbReference>
<evidence type="ECO:0000313" key="5">
    <source>
        <dbReference type="Proteomes" id="UP000265427"/>
    </source>
</evidence>
<protein>
    <submittedName>
        <fullName evidence="1">Uncharacterized protein</fullName>
    </submittedName>
</protein>
<comment type="caution">
    <text evidence="1">The sequence shown here is derived from an EMBL/GenBank/DDBJ whole genome shotgun (WGS) entry which is preliminary data.</text>
</comment>
<gene>
    <name evidence="3" type="ORF">DYB26_016391</name>
    <name evidence="4" type="ORF">DYB28_013001</name>
    <name evidence="1" type="ORF">DYB36_009991</name>
    <name evidence="2" type="ORF">DYB38_009969</name>
</gene>
<evidence type="ECO:0000313" key="2">
    <source>
        <dbReference type="EMBL" id="RHY54256.1"/>
    </source>
</evidence>
<evidence type="ECO:0000313" key="1">
    <source>
        <dbReference type="EMBL" id="RHY03559.1"/>
    </source>
</evidence>
<reference evidence="4 7" key="1">
    <citation type="journal article" date="2018" name="J. Invertebr. Pathol.">
        <title>New genotyping method for the causative agent of crayfish plague (Aphanomyces astaci) based on whole genome data.</title>
        <authorList>
            <person name="Minardi D."/>
            <person name="Studholme D.J."/>
            <person name="van der Giezen M."/>
            <person name="Pretto T."/>
            <person name="Oidtmann B."/>
        </authorList>
    </citation>
    <scope>NUCLEOTIDE SEQUENCE [LARGE SCALE GENOMIC DNA]</scope>
    <source>
        <strain evidence="4 7">KB13</strain>
    </source>
</reference>
<dbReference type="Proteomes" id="UP000275652">
    <property type="component" value="Unassembled WGS sequence"/>
</dbReference>
<dbReference type="VEuPathDB" id="FungiDB:H257_01920"/>
<evidence type="ECO:0000313" key="6">
    <source>
        <dbReference type="Proteomes" id="UP000265716"/>
    </source>
</evidence>